<proteinExistence type="predicted"/>
<keyword evidence="3" id="KW-1185">Reference proteome</keyword>
<evidence type="ECO:0000313" key="2">
    <source>
        <dbReference type="EMBL" id="KAG0277997.1"/>
    </source>
</evidence>
<sequence length="166" mass="17285">MPTLASGSASSGVVATSEGSSSVKQVEVEKKANSSSEAIQPTDMADRQEDGAIQFTESPLPYTPQGQVTAAQMPPTSSESKLKESRTSTDSLGGRRHESNSATVVPTAFPPGIGNLNKSPTDYMSFKPATSSNSSSARNSLLQQQRYDPGYSAAARVRGQSGDVAP</sequence>
<feature type="compositionally biased region" description="Polar residues" evidence="1">
    <location>
        <begin position="64"/>
        <end position="79"/>
    </location>
</feature>
<name>A0AAD4H8W0_9FUNG</name>
<feature type="region of interest" description="Disordered" evidence="1">
    <location>
        <begin position="1"/>
        <end position="166"/>
    </location>
</feature>
<organism evidence="2 3">
    <name type="scientific">Linnemannia exigua</name>
    <dbReference type="NCBI Taxonomy" id="604196"/>
    <lineage>
        <taxon>Eukaryota</taxon>
        <taxon>Fungi</taxon>
        <taxon>Fungi incertae sedis</taxon>
        <taxon>Mucoromycota</taxon>
        <taxon>Mortierellomycotina</taxon>
        <taxon>Mortierellomycetes</taxon>
        <taxon>Mortierellales</taxon>
        <taxon>Mortierellaceae</taxon>
        <taxon>Linnemannia</taxon>
    </lineage>
</organism>
<evidence type="ECO:0000256" key="1">
    <source>
        <dbReference type="SAM" id="MobiDB-lite"/>
    </source>
</evidence>
<feature type="compositionally biased region" description="Basic and acidic residues" evidence="1">
    <location>
        <begin position="80"/>
        <end position="99"/>
    </location>
</feature>
<evidence type="ECO:0000313" key="3">
    <source>
        <dbReference type="Proteomes" id="UP001194580"/>
    </source>
</evidence>
<dbReference type="Proteomes" id="UP001194580">
    <property type="component" value="Unassembled WGS sequence"/>
</dbReference>
<gene>
    <name evidence="2" type="ORF">BGZ95_004935</name>
</gene>
<protein>
    <submittedName>
        <fullName evidence="2">Uncharacterized protein</fullName>
    </submittedName>
</protein>
<accession>A0AAD4H8W0</accession>
<feature type="compositionally biased region" description="Low complexity" evidence="1">
    <location>
        <begin position="131"/>
        <end position="146"/>
    </location>
</feature>
<reference evidence="2" key="1">
    <citation type="journal article" date="2020" name="Fungal Divers.">
        <title>Resolving the Mortierellaceae phylogeny through synthesis of multi-gene phylogenetics and phylogenomics.</title>
        <authorList>
            <person name="Vandepol N."/>
            <person name="Liber J."/>
            <person name="Desiro A."/>
            <person name="Na H."/>
            <person name="Kennedy M."/>
            <person name="Barry K."/>
            <person name="Grigoriev I.V."/>
            <person name="Miller A.N."/>
            <person name="O'Donnell K."/>
            <person name="Stajich J.E."/>
            <person name="Bonito G."/>
        </authorList>
    </citation>
    <scope>NUCLEOTIDE SEQUENCE</scope>
    <source>
        <strain evidence="2">NRRL 28262</strain>
    </source>
</reference>
<comment type="caution">
    <text evidence="2">The sequence shown here is derived from an EMBL/GenBank/DDBJ whole genome shotgun (WGS) entry which is preliminary data.</text>
</comment>
<dbReference type="AlphaFoldDB" id="A0AAD4H8W0"/>
<dbReference type="EMBL" id="JAAAIL010000229">
    <property type="protein sequence ID" value="KAG0277997.1"/>
    <property type="molecule type" value="Genomic_DNA"/>
</dbReference>
<feature type="compositionally biased region" description="Low complexity" evidence="1">
    <location>
        <begin position="1"/>
        <end position="23"/>
    </location>
</feature>